<proteinExistence type="predicted"/>
<evidence type="ECO:0000313" key="1">
    <source>
        <dbReference type="EMBL" id="PCR89318.1"/>
    </source>
</evidence>
<protein>
    <submittedName>
        <fullName evidence="1">Uncharacterized protein</fullName>
    </submittedName>
</protein>
<dbReference type="Proteomes" id="UP000219689">
    <property type="component" value="Unassembled WGS sequence"/>
</dbReference>
<organism evidence="1 2">
    <name type="scientific">Natrinema ejinorense</name>
    <dbReference type="NCBI Taxonomy" id="373386"/>
    <lineage>
        <taxon>Archaea</taxon>
        <taxon>Methanobacteriati</taxon>
        <taxon>Methanobacteriota</taxon>
        <taxon>Stenosarchaea group</taxon>
        <taxon>Halobacteria</taxon>
        <taxon>Halobacteriales</taxon>
        <taxon>Natrialbaceae</taxon>
        <taxon>Natrinema</taxon>
    </lineage>
</organism>
<evidence type="ECO:0000313" key="2">
    <source>
        <dbReference type="Proteomes" id="UP000219689"/>
    </source>
</evidence>
<reference evidence="1 2" key="1">
    <citation type="submission" date="2017-09" db="EMBL/GenBank/DDBJ databases">
        <title>Genome sequences of Natrinema ejinorence JCM 13890T.</title>
        <authorList>
            <person name="Roh S.W."/>
            <person name="Kim Y.B."/>
            <person name="Kim J.Y."/>
        </authorList>
    </citation>
    <scope>NUCLEOTIDE SEQUENCE [LARGE SCALE GENOMIC DNA]</scope>
    <source>
        <strain evidence="1 2">JCM 13890</strain>
    </source>
</reference>
<accession>A0A2A5QR35</accession>
<name>A0A2A5QR35_9EURY</name>
<dbReference type="EMBL" id="NXNI01000001">
    <property type="protein sequence ID" value="PCR89318.1"/>
    <property type="molecule type" value="Genomic_DNA"/>
</dbReference>
<sequence length="74" mass="8763">MVQRIPSPTDGERVLMQTSVTVSMWKQLHFRMILLDPQFDDVEKDTVRLEKRQENDLGQVGEWAEVQSWTLEEM</sequence>
<gene>
    <name evidence="1" type="ORF">CP557_01455</name>
</gene>
<dbReference type="AlphaFoldDB" id="A0A2A5QR35"/>
<comment type="caution">
    <text evidence="1">The sequence shown here is derived from an EMBL/GenBank/DDBJ whole genome shotgun (WGS) entry which is preliminary data.</text>
</comment>
<keyword evidence="2" id="KW-1185">Reference proteome</keyword>